<evidence type="ECO:0000313" key="7">
    <source>
        <dbReference type="Proteomes" id="UP001528672"/>
    </source>
</evidence>
<evidence type="ECO:0000256" key="2">
    <source>
        <dbReference type="ARBA" id="ARBA00023015"/>
    </source>
</evidence>
<evidence type="ECO:0000259" key="5">
    <source>
        <dbReference type="PROSITE" id="PS50931"/>
    </source>
</evidence>
<dbReference type="SUPFAM" id="SSF46785">
    <property type="entry name" value="Winged helix' DNA-binding domain"/>
    <property type="match status" value="1"/>
</dbReference>
<dbReference type="PANTHER" id="PTHR30537">
    <property type="entry name" value="HTH-TYPE TRANSCRIPTIONAL REGULATOR"/>
    <property type="match status" value="1"/>
</dbReference>
<reference evidence="6 7" key="1">
    <citation type="submission" date="2023-02" db="EMBL/GenBank/DDBJ databases">
        <title>Bacterial whole genome sequence for Curvibacter sp. HBC28.</title>
        <authorList>
            <person name="Le V."/>
            <person name="Ko S.-R."/>
            <person name="Ahn C.-Y."/>
            <person name="Oh H.-M."/>
        </authorList>
    </citation>
    <scope>NUCLEOTIDE SEQUENCE [LARGE SCALE GENOMIC DNA]</scope>
    <source>
        <strain evidence="6 7">HBC28</strain>
    </source>
</reference>
<evidence type="ECO:0000256" key="3">
    <source>
        <dbReference type="ARBA" id="ARBA00023125"/>
    </source>
</evidence>
<dbReference type="InterPro" id="IPR005119">
    <property type="entry name" value="LysR_subst-bd"/>
</dbReference>
<keyword evidence="2" id="KW-0805">Transcription regulation</keyword>
<dbReference type="Gene3D" id="1.10.10.10">
    <property type="entry name" value="Winged helix-like DNA-binding domain superfamily/Winged helix DNA-binding domain"/>
    <property type="match status" value="1"/>
</dbReference>
<dbReference type="Pfam" id="PF00126">
    <property type="entry name" value="HTH_1"/>
    <property type="match status" value="1"/>
</dbReference>
<dbReference type="Proteomes" id="UP001528672">
    <property type="component" value="Unassembled WGS sequence"/>
</dbReference>
<accession>A0ABT5MGZ9</accession>
<dbReference type="RefSeq" id="WP_273925995.1">
    <property type="nucleotide sequence ID" value="NZ_JAQSIN010000001.1"/>
</dbReference>
<sequence>MDQLDSLHALLAVIDHGGFAAAARALNTSPAKVTRLIQELEQNLNARLLNRTTRTLSLTEAGELYAGRIRPAVDALRAANDEVTTYNSLPSGVLKVHSSLDFAAAQLIPRVPRLGQLYPQLEVDIQVADRMQLAPDLEADVTILFSRQPLPSGDFVARRLASTSGVLCASPQYLKRHGLPLHPQDLAQHDCLIPSSKDLPSTFMLAWVGPGEVAPFEFRPGAPKFHSNSPEALCHAALHGLGLVGMLSAHAEPYLRSGALVRLLPDWIGDRWEVWAAYSGRKHVPRKVHAFLEFLRAELGDPQRDPWLV</sequence>
<keyword evidence="4" id="KW-0804">Transcription</keyword>
<dbReference type="CDD" id="cd08422">
    <property type="entry name" value="PBP2_CrgA_like"/>
    <property type="match status" value="1"/>
</dbReference>
<dbReference type="Gene3D" id="3.40.190.290">
    <property type="match status" value="1"/>
</dbReference>
<dbReference type="InterPro" id="IPR036390">
    <property type="entry name" value="WH_DNA-bd_sf"/>
</dbReference>
<comment type="similarity">
    <text evidence="1">Belongs to the LysR transcriptional regulatory family.</text>
</comment>
<dbReference type="InterPro" id="IPR058163">
    <property type="entry name" value="LysR-type_TF_proteobact-type"/>
</dbReference>
<name>A0ABT5MGZ9_9BURK</name>
<dbReference type="SUPFAM" id="SSF53850">
    <property type="entry name" value="Periplasmic binding protein-like II"/>
    <property type="match status" value="1"/>
</dbReference>
<organism evidence="6 7">
    <name type="scientific">Curvibacter microcysteis</name>
    <dbReference type="NCBI Taxonomy" id="3026419"/>
    <lineage>
        <taxon>Bacteria</taxon>
        <taxon>Pseudomonadati</taxon>
        <taxon>Pseudomonadota</taxon>
        <taxon>Betaproteobacteria</taxon>
        <taxon>Burkholderiales</taxon>
        <taxon>Comamonadaceae</taxon>
        <taxon>Curvibacter</taxon>
    </lineage>
</organism>
<dbReference type="EMBL" id="JAQSIO010000002">
    <property type="protein sequence ID" value="MDD0814381.1"/>
    <property type="molecule type" value="Genomic_DNA"/>
</dbReference>
<evidence type="ECO:0000256" key="1">
    <source>
        <dbReference type="ARBA" id="ARBA00009437"/>
    </source>
</evidence>
<dbReference type="InterPro" id="IPR000847">
    <property type="entry name" value="LysR_HTH_N"/>
</dbReference>
<dbReference type="PROSITE" id="PS50931">
    <property type="entry name" value="HTH_LYSR"/>
    <property type="match status" value="1"/>
</dbReference>
<feature type="domain" description="HTH lysR-type" evidence="5">
    <location>
        <begin position="1"/>
        <end position="59"/>
    </location>
</feature>
<comment type="caution">
    <text evidence="6">The sequence shown here is derived from an EMBL/GenBank/DDBJ whole genome shotgun (WGS) entry which is preliminary data.</text>
</comment>
<evidence type="ECO:0000313" key="6">
    <source>
        <dbReference type="EMBL" id="MDD0814381.1"/>
    </source>
</evidence>
<dbReference type="Pfam" id="PF03466">
    <property type="entry name" value="LysR_substrate"/>
    <property type="match status" value="1"/>
</dbReference>
<proteinExistence type="inferred from homology"/>
<protein>
    <submittedName>
        <fullName evidence="6">LysR family transcriptional regulator</fullName>
    </submittedName>
</protein>
<dbReference type="PANTHER" id="PTHR30537:SF5">
    <property type="entry name" value="HTH-TYPE TRANSCRIPTIONAL ACTIVATOR TTDR-RELATED"/>
    <property type="match status" value="1"/>
</dbReference>
<keyword evidence="7" id="KW-1185">Reference proteome</keyword>
<gene>
    <name evidence="6" type="ORF">PSQ39_07040</name>
</gene>
<dbReference type="InterPro" id="IPR036388">
    <property type="entry name" value="WH-like_DNA-bd_sf"/>
</dbReference>
<evidence type="ECO:0000256" key="4">
    <source>
        <dbReference type="ARBA" id="ARBA00023163"/>
    </source>
</evidence>
<keyword evidence="3" id="KW-0238">DNA-binding</keyword>